<dbReference type="AlphaFoldDB" id="A0A852UXV5"/>
<protein>
    <submittedName>
        <fullName evidence="2">Uncharacterized protein</fullName>
    </submittedName>
</protein>
<keyword evidence="3" id="KW-1185">Reference proteome</keyword>
<gene>
    <name evidence="2" type="ORF">HDA43_002192</name>
</gene>
<feature type="region of interest" description="Disordered" evidence="1">
    <location>
        <begin position="1"/>
        <end position="43"/>
    </location>
</feature>
<comment type="caution">
    <text evidence="2">The sequence shown here is derived from an EMBL/GenBank/DDBJ whole genome shotgun (WGS) entry which is preliminary data.</text>
</comment>
<organism evidence="2 3">
    <name type="scientific">Streptosporangium sandarakinum</name>
    <dbReference type="NCBI Taxonomy" id="1260955"/>
    <lineage>
        <taxon>Bacteria</taxon>
        <taxon>Bacillati</taxon>
        <taxon>Actinomycetota</taxon>
        <taxon>Actinomycetes</taxon>
        <taxon>Streptosporangiales</taxon>
        <taxon>Streptosporangiaceae</taxon>
        <taxon>Streptosporangium</taxon>
    </lineage>
</organism>
<proteinExistence type="predicted"/>
<evidence type="ECO:0000313" key="2">
    <source>
        <dbReference type="EMBL" id="NYF40033.1"/>
    </source>
</evidence>
<feature type="compositionally biased region" description="Low complexity" evidence="1">
    <location>
        <begin position="34"/>
        <end position="43"/>
    </location>
</feature>
<accession>A0A852UXV5</accession>
<sequence length="96" mass="10101">MPSASATSSYDRSPHATSSNTSRSPRDRPASAPASTRSFSWAATRSTTASAIGSGGGSWPVRHSALKYRSSLRRCLAISLVAMPYSHGLASRCVRS</sequence>
<name>A0A852UXV5_9ACTN</name>
<evidence type="ECO:0000313" key="3">
    <source>
        <dbReference type="Proteomes" id="UP000576393"/>
    </source>
</evidence>
<feature type="compositionally biased region" description="Polar residues" evidence="1">
    <location>
        <begin position="1"/>
        <end position="23"/>
    </location>
</feature>
<dbReference type="EMBL" id="JACCCO010000001">
    <property type="protein sequence ID" value="NYF40033.1"/>
    <property type="molecule type" value="Genomic_DNA"/>
</dbReference>
<dbReference type="Proteomes" id="UP000576393">
    <property type="component" value="Unassembled WGS sequence"/>
</dbReference>
<evidence type="ECO:0000256" key="1">
    <source>
        <dbReference type="SAM" id="MobiDB-lite"/>
    </source>
</evidence>
<reference evidence="2 3" key="1">
    <citation type="submission" date="2020-07" db="EMBL/GenBank/DDBJ databases">
        <title>Sequencing the genomes of 1000 actinobacteria strains.</title>
        <authorList>
            <person name="Klenk H.-P."/>
        </authorList>
    </citation>
    <scope>NUCLEOTIDE SEQUENCE [LARGE SCALE GENOMIC DNA]</scope>
    <source>
        <strain evidence="2 3">DSM 45763</strain>
    </source>
</reference>